<evidence type="ECO:0000256" key="1">
    <source>
        <dbReference type="ARBA" id="ARBA00008306"/>
    </source>
</evidence>
<dbReference type="PANTHER" id="PTHR16255:SF1">
    <property type="entry name" value="REQUIRED FOR MEIOTIC NUCLEAR DIVISION PROTEIN 1 HOMOLOG"/>
    <property type="match status" value="1"/>
</dbReference>
<gene>
    <name evidence="4" type="ORF">FOZ60_004686</name>
</gene>
<feature type="domain" description="DUF155" evidence="3">
    <location>
        <begin position="243"/>
        <end position="369"/>
    </location>
</feature>
<dbReference type="EMBL" id="JABANP010000203">
    <property type="protein sequence ID" value="KAF4686919.1"/>
    <property type="molecule type" value="Genomic_DNA"/>
</dbReference>
<sequence length="431" mass="48170">MMFSIAWVNRITSLNFISKSSSIRAFASAGRIVVWSPNFGQEPGRGSPLSAAMSVRHSGLSRKPLVGLTTNPLPYSSRVRVRVLWDSGALDLKRLNDEMKARGAETCVSGQGGWLYAKLASPRFDDEQSRTAVFFRDNALVTWCTSPEEDDGLASVAQGFWRREEEDELQPSDGARPDQSLSSARGLSEEVMAVEQMDARDASIDGRGAQSSVMATTAASPHLLRKSSLKKAATRRHLPVKIESKVADGVLYITPQDTQRSSEMLVASLALASASRLNVVEAKIERFLKAKHSEMNTLAANLRSWHLNSVSDEIFKSERVLHSLRYQLNLGEADLLDVPEILWEFDGSERLFEQVVNNFDLKRRIGLLNLRLSYHSDFMAAFGEHVRHRHSNRLEKIIIILIAFETALALYHGPPEAVTNWYRKLFIKADT</sequence>
<organism evidence="4 5">
    <name type="scientific">Perkinsus olseni</name>
    <name type="common">Perkinsus atlanticus</name>
    <dbReference type="NCBI Taxonomy" id="32597"/>
    <lineage>
        <taxon>Eukaryota</taxon>
        <taxon>Sar</taxon>
        <taxon>Alveolata</taxon>
        <taxon>Perkinsozoa</taxon>
        <taxon>Perkinsea</taxon>
        <taxon>Perkinsida</taxon>
        <taxon>Perkinsidae</taxon>
        <taxon>Perkinsus</taxon>
    </lineage>
</organism>
<evidence type="ECO:0000313" key="4">
    <source>
        <dbReference type="EMBL" id="KAF4686919.1"/>
    </source>
</evidence>
<dbReference type="InterPro" id="IPR051624">
    <property type="entry name" value="RMD1/Sad1-interacting"/>
</dbReference>
<dbReference type="GO" id="GO:0005739">
    <property type="term" value="C:mitochondrion"/>
    <property type="evidence" value="ECO:0007669"/>
    <property type="project" value="UniProtKB-ARBA"/>
</dbReference>
<comment type="similarity">
    <text evidence="1">Belongs to the RMD1/sif2 family.</text>
</comment>
<proteinExistence type="inferred from homology"/>
<dbReference type="AlphaFoldDB" id="A0A7J6NSP5"/>
<dbReference type="Pfam" id="PF02582">
    <property type="entry name" value="DUF155"/>
    <property type="match status" value="1"/>
</dbReference>
<comment type="caution">
    <text evidence="4">The sequence shown here is derived from an EMBL/GenBank/DDBJ whole genome shotgun (WGS) entry which is preliminary data.</text>
</comment>
<dbReference type="OrthoDB" id="242766at2759"/>
<evidence type="ECO:0000259" key="3">
    <source>
        <dbReference type="Pfam" id="PF02582"/>
    </source>
</evidence>
<reference evidence="4 5" key="1">
    <citation type="submission" date="2020-04" db="EMBL/GenBank/DDBJ databases">
        <title>Perkinsus olseni comparative genomics.</title>
        <authorList>
            <person name="Bogema D.R."/>
        </authorList>
    </citation>
    <scope>NUCLEOTIDE SEQUENCE [LARGE SCALE GENOMIC DNA]</scope>
    <source>
        <strain evidence="4">00978-12</strain>
    </source>
</reference>
<accession>A0A7J6NSP5</accession>
<protein>
    <recommendedName>
        <fullName evidence="3">DUF155 domain-containing protein</fullName>
    </recommendedName>
</protein>
<dbReference type="Proteomes" id="UP000541610">
    <property type="component" value="Unassembled WGS sequence"/>
</dbReference>
<evidence type="ECO:0000256" key="2">
    <source>
        <dbReference type="SAM" id="MobiDB-lite"/>
    </source>
</evidence>
<dbReference type="PANTHER" id="PTHR16255">
    <property type="entry name" value="REQUIRED FOR MEIOTIC NUCLEAR DIVISION PROTEIN 1 HOMOLOG"/>
    <property type="match status" value="1"/>
</dbReference>
<name>A0A7J6NSP5_PEROL</name>
<feature type="region of interest" description="Disordered" evidence="2">
    <location>
        <begin position="164"/>
        <end position="186"/>
    </location>
</feature>
<evidence type="ECO:0000313" key="5">
    <source>
        <dbReference type="Proteomes" id="UP000541610"/>
    </source>
</evidence>
<dbReference type="InterPro" id="IPR003734">
    <property type="entry name" value="DUF155"/>
</dbReference>